<keyword evidence="3" id="KW-1185">Reference proteome</keyword>
<protein>
    <submittedName>
        <fullName evidence="2">Uncharacterized protein</fullName>
    </submittedName>
</protein>
<evidence type="ECO:0000256" key="1">
    <source>
        <dbReference type="SAM" id="MobiDB-lite"/>
    </source>
</evidence>
<comment type="caution">
    <text evidence="2">The sequence shown here is derived from an EMBL/GenBank/DDBJ whole genome shotgun (WGS) entry which is preliminary data.</text>
</comment>
<accession>A0ABR4AFP0</accession>
<feature type="region of interest" description="Disordered" evidence="1">
    <location>
        <begin position="33"/>
        <end position="53"/>
    </location>
</feature>
<sequence>MRNQEPQEAQDPQPISSFLPFAIVQKMSANMIESTQQKEIPEGSALSTDTAASDSVLERVRQAEEYLDTLYSIYTINKNNIAKTPGSNKREDPSPSKRQASTVALMGTTHSQMPVWTWILATASNTPSANIRNVIYFPRVTNR</sequence>
<feature type="compositionally biased region" description="Low complexity" evidence="1">
    <location>
        <begin position="44"/>
        <end position="53"/>
    </location>
</feature>
<reference evidence="2 3" key="1">
    <citation type="submission" date="2024-09" db="EMBL/GenBank/DDBJ databases">
        <title>Rethinking Asexuality: The Enigmatic Case of Functional Sexual Genes in Lepraria (Stereocaulaceae).</title>
        <authorList>
            <person name="Doellman M."/>
            <person name="Sun Y."/>
            <person name="Barcenas-Pena A."/>
            <person name="Lumbsch H.T."/>
            <person name="Grewe F."/>
        </authorList>
    </citation>
    <scope>NUCLEOTIDE SEQUENCE [LARGE SCALE GENOMIC DNA]</scope>
    <source>
        <strain evidence="2 3">Grewe 0041</strain>
    </source>
</reference>
<evidence type="ECO:0000313" key="2">
    <source>
        <dbReference type="EMBL" id="KAL2044637.1"/>
    </source>
</evidence>
<name>A0ABR4AFP0_9LECA</name>
<proteinExistence type="predicted"/>
<evidence type="ECO:0000313" key="3">
    <source>
        <dbReference type="Proteomes" id="UP001590951"/>
    </source>
</evidence>
<gene>
    <name evidence="2" type="ORF">ABVK25_012271</name>
</gene>
<dbReference type="Proteomes" id="UP001590951">
    <property type="component" value="Unassembled WGS sequence"/>
</dbReference>
<dbReference type="EMBL" id="JBHFEH010000172">
    <property type="protein sequence ID" value="KAL2044637.1"/>
    <property type="molecule type" value="Genomic_DNA"/>
</dbReference>
<feature type="region of interest" description="Disordered" evidence="1">
    <location>
        <begin position="80"/>
        <end position="100"/>
    </location>
</feature>
<organism evidence="2 3">
    <name type="scientific">Lepraria finkii</name>
    <dbReference type="NCBI Taxonomy" id="1340010"/>
    <lineage>
        <taxon>Eukaryota</taxon>
        <taxon>Fungi</taxon>
        <taxon>Dikarya</taxon>
        <taxon>Ascomycota</taxon>
        <taxon>Pezizomycotina</taxon>
        <taxon>Lecanoromycetes</taxon>
        <taxon>OSLEUM clade</taxon>
        <taxon>Lecanoromycetidae</taxon>
        <taxon>Lecanorales</taxon>
        <taxon>Lecanorineae</taxon>
        <taxon>Stereocaulaceae</taxon>
        <taxon>Lepraria</taxon>
    </lineage>
</organism>